<proteinExistence type="predicted"/>
<sequence length="122" mass="13701">MDTSEASKPHEIARNSANRTIYTRNTPWRNFRRKTERIEFEMTPNSVPSQDRVLVVVAGSGSSPETLITSHSVLVTRYNSPKLHVSWTRTCSNRFTQKSATTLSITVRDGAMDRSAGDDDTI</sequence>
<dbReference type="RefSeq" id="XP_003058896.1">
    <property type="nucleotide sequence ID" value="XM_003058850.1"/>
</dbReference>
<dbReference type="Proteomes" id="UP000001876">
    <property type="component" value="Unassembled WGS sequence"/>
</dbReference>
<gene>
    <name evidence="1" type="ORF">MICPUCDRAFT_58148</name>
</gene>
<keyword evidence="2" id="KW-1185">Reference proteome</keyword>
<dbReference type="GeneID" id="9684335"/>
<accession>C1MRL6</accession>
<dbReference type="EMBL" id="GG663739">
    <property type="protein sequence ID" value="EEH57351.1"/>
    <property type="molecule type" value="Genomic_DNA"/>
</dbReference>
<dbReference type="KEGG" id="mpp:MICPUCDRAFT_58148"/>
<reference evidence="1 2" key="1">
    <citation type="journal article" date="2009" name="Science">
        <title>Green evolution and dynamic adaptations revealed by genomes of the marine picoeukaryotes Micromonas.</title>
        <authorList>
            <person name="Worden A.Z."/>
            <person name="Lee J.H."/>
            <person name="Mock T."/>
            <person name="Rouze P."/>
            <person name="Simmons M.P."/>
            <person name="Aerts A.L."/>
            <person name="Allen A.E."/>
            <person name="Cuvelier M.L."/>
            <person name="Derelle E."/>
            <person name="Everett M.V."/>
            <person name="Foulon E."/>
            <person name="Grimwood J."/>
            <person name="Gundlach H."/>
            <person name="Henrissat B."/>
            <person name="Napoli C."/>
            <person name="McDonald S.M."/>
            <person name="Parker M.S."/>
            <person name="Rombauts S."/>
            <person name="Salamov A."/>
            <person name="Von Dassow P."/>
            <person name="Badger J.H."/>
            <person name="Coutinho P.M."/>
            <person name="Demir E."/>
            <person name="Dubchak I."/>
            <person name="Gentemann C."/>
            <person name="Eikrem W."/>
            <person name="Gready J.E."/>
            <person name="John U."/>
            <person name="Lanier W."/>
            <person name="Lindquist E.A."/>
            <person name="Lucas S."/>
            <person name="Mayer K.F."/>
            <person name="Moreau H."/>
            <person name="Not F."/>
            <person name="Otillar R."/>
            <person name="Panaud O."/>
            <person name="Pangilinan J."/>
            <person name="Paulsen I."/>
            <person name="Piegu B."/>
            <person name="Poliakov A."/>
            <person name="Robbens S."/>
            <person name="Schmutz J."/>
            <person name="Toulza E."/>
            <person name="Wyss T."/>
            <person name="Zelensky A."/>
            <person name="Zhou K."/>
            <person name="Armbrust E.V."/>
            <person name="Bhattacharya D."/>
            <person name="Goodenough U.W."/>
            <person name="Van de Peer Y."/>
            <person name="Grigoriev I.V."/>
        </authorList>
    </citation>
    <scope>NUCLEOTIDE SEQUENCE [LARGE SCALE GENOMIC DNA]</scope>
    <source>
        <strain evidence="1 2">CCMP1545</strain>
    </source>
</reference>
<evidence type="ECO:0000313" key="1">
    <source>
        <dbReference type="EMBL" id="EEH57351.1"/>
    </source>
</evidence>
<dbReference type="AlphaFoldDB" id="C1MRL6"/>
<name>C1MRL6_MICPC</name>
<protein>
    <submittedName>
        <fullName evidence="1">Predicted protein</fullName>
    </submittedName>
</protein>
<organism evidence="2">
    <name type="scientific">Micromonas pusilla (strain CCMP1545)</name>
    <name type="common">Picoplanktonic green alga</name>
    <dbReference type="NCBI Taxonomy" id="564608"/>
    <lineage>
        <taxon>Eukaryota</taxon>
        <taxon>Viridiplantae</taxon>
        <taxon>Chlorophyta</taxon>
        <taxon>Mamiellophyceae</taxon>
        <taxon>Mamiellales</taxon>
        <taxon>Mamiellaceae</taxon>
        <taxon>Micromonas</taxon>
    </lineage>
</organism>
<evidence type="ECO:0000313" key="2">
    <source>
        <dbReference type="Proteomes" id="UP000001876"/>
    </source>
</evidence>